<feature type="region of interest" description="Disordered" evidence="1">
    <location>
        <begin position="49"/>
        <end position="73"/>
    </location>
</feature>
<gene>
    <name evidence="2" type="ORF">ARMSODRAFT_560672</name>
</gene>
<evidence type="ECO:0000313" key="2">
    <source>
        <dbReference type="EMBL" id="PBK62755.1"/>
    </source>
</evidence>
<reference evidence="3" key="1">
    <citation type="journal article" date="2017" name="Nat. Ecol. Evol.">
        <title>Genome expansion and lineage-specific genetic innovations in the forest pathogenic fungi Armillaria.</title>
        <authorList>
            <person name="Sipos G."/>
            <person name="Prasanna A.N."/>
            <person name="Walter M.C."/>
            <person name="O'Connor E."/>
            <person name="Balint B."/>
            <person name="Krizsan K."/>
            <person name="Kiss B."/>
            <person name="Hess J."/>
            <person name="Varga T."/>
            <person name="Slot J."/>
            <person name="Riley R."/>
            <person name="Boka B."/>
            <person name="Rigling D."/>
            <person name="Barry K."/>
            <person name="Lee J."/>
            <person name="Mihaltcheva S."/>
            <person name="LaButti K."/>
            <person name="Lipzen A."/>
            <person name="Waldron R."/>
            <person name="Moloney N.M."/>
            <person name="Sperisen C."/>
            <person name="Kredics L."/>
            <person name="Vagvoelgyi C."/>
            <person name="Patrignani A."/>
            <person name="Fitzpatrick D."/>
            <person name="Nagy I."/>
            <person name="Doyle S."/>
            <person name="Anderson J.B."/>
            <person name="Grigoriev I.V."/>
            <person name="Gueldener U."/>
            <person name="Muensterkoetter M."/>
            <person name="Nagy L.G."/>
        </authorList>
    </citation>
    <scope>NUCLEOTIDE SEQUENCE [LARGE SCALE GENOMIC DNA]</scope>
    <source>
        <strain evidence="3">28-4</strain>
    </source>
</reference>
<dbReference type="EMBL" id="KZ293463">
    <property type="protein sequence ID" value="PBK62755.1"/>
    <property type="molecule type" value="Genomic_DNA"/>
</dbReference>
<name>A0A2H3AVN3_9AGAR</name>
<sequence length="100" mass="11151">MTFSRIASSTQLFRKANIPGMLLLPEVGIIRGNIESGGGETIGTLIAYRRSSSPSQQHTQGTGIPPKTTQHKSRVPYPLLVEFQSRARYTFVSMRMIWRG</sequence>
<protein>
    <submittedName>
        <fullName evidence="2">Uncharacterized protein</fullName>
    </submittedName>
</protein>
<evidence type="ECO:0000256" key="1">
    <source>
        <dbReference type="SAM" id="MobiDB-lite"/>
    </source>
</evidence>
<accession>A0A2H3AVN3</accession>
<feature type="compositionally biased region" description="Polar residues" evidence="1">
    <location>
        <begin position="50"/>
        <end position="62"/>
    </location>
</feature>
<proteinExistence type="predicted"/>
<dbReference type="AlphaFoldDB" id="A0A2H3AVN3"/>
<evidence type="ECO:0000313" key="3">
    <source>
        <dbReference type="Proteomes" id="UP000218334"/>
    </source>
</evidence>
<keyword evidence="3" id="KW-1185">Reference proteome</keyword>
<organism evidence="2 3">
    <name type="scientific">Armillaria solidipes</name>
    <dbReference type="NCBI Taxonomy" id="1076256"/>
    <lineage>
        <taxon>Eukaryota</taxon>
        <taxon>Fungi</taxon>
        <taxon>Dikarya</taxon>
        <taxon>Basidiomycota</taxon>
        <taxon>Agaricomycotina</taxon>
        <taxon>Agaricomycetes</taxon>
        <taxon>Agaricomycetidae</taxon>
        <taxon>Agaricales</taxon>
        <taxon>Marasmiineae</taxon>
        <taxon>Physalacriaceae</taxon>
        <taxon>Armillaria</taxon>
    </lineage>
</organism>
<dbReference type="Proteomes" id="UP000218334">
    <property type="component" value="Unassembled WGS sequence"/>
</dbReference>